<dbReference type="InterPro" id="IPR002110">
    <property type="entry name" value="Ankyrin_rpt"/>
</dbReference>
<protein>
    <submittedName>
        <fullName evidence="4">Uncharacterized protein</fullName>
    </submittedName>
</protein>
<dbReference type="Proteomes" id="UP000228859">
    <property type="component" value="Unassembled WGS sequence"/>
</dbReference>
<sequence>MMKYRIFITLLLFTLSLEGANILDLVGLLDRNDNVAFHERVKTLQDANSAREDNNKTILMYACWVGNADAVKHLISKGADVNAQDSGGATALHLAAWKGYTPIALYLLENGASGQSVSKDGMTPLDIAMMQGNQEIADAISKSAPKLKPLL</sequence>
<dbReference type="SUPFAM" id="SSF48403">
    <property type="entry name" value="Ankyrin repeat"/>
    <property type="match status" value="1"/>
</dbReference>
<accession>A0A2D3WE22</accession>
<keyword evidence="2 3" id="KW-0040">ANK repeat</keyword>
<organism evidence="4 5">
    <name type="scientific">Sulfuricurvum kujiense</name>
    <dbReference type="NCBI Taxonomy" id="148813"/>
    <lineage>
        <taxon>Bacteria</taxon>
        <taxon>Pseudomonadati</taxon>
        <taxon>Campylobacterota</taxon>
        <taxon>Epsilonproteobacteria</taxon>
        <taxon>Campylobacterales</taxon>
        <taxon>Sulfurimonadaceae</taxon>
        <taxon>Sulfuricurvum</taxon>
    </lineage>
</organism>
<evidence type="ECO:0000256" key="3">
    <source>
        <dbReference type="PROSITE-ProRule" id="PRU00023"/>
    </source>
</evidence>
<proteinExistence type="predicted"/>
<evidence type="ECO:0000256" key="1">
    <source>
        <dbReference type="ARBA" id="ARBA00022737"/>
    </source>
</evidence>
<dbReference type="EMBL" id="DLUI01000003">
    <property type="protein sequence ID" value="DAB39542.1"/>
    <property type="molecule type" value="Genomic_DNA"/>
</dbReference>
<comment type="caution">
    <text evidence="4">The sequence shown here is derived from an EMBL/GenBank/DDBJ whole genome shotgun (WGS) entry which is preliminary data.</text>
</comment>
<dbReference type="Gene3D" id="1.25.40.20">
    <property type="entry name" value="Ankyrin repeat-containing domain"/>
    <property type="match status" value="1"/>
</dbReference>
<dbReference type="AlphaFoldDB" id="A0A2D3WE22"/>
<dbReference type="Pfam" id="PF12796">
    <property type="entry name" value="Ank_2"/>
    <property type="match status" value="1"/>
</dbReference>
<dbReference type="PROSITE" id="PS50088">
    <property type="entry name" value="ANK_REPEAT"/>
    <property type="match status" value="2"/>
</dbReference>
<evidence type="ECO:0000313" key="4">
    <source>
        <dbReference type="EMBL" id="DAB39542.1"/>
    </source>
</evidence>
<feature type="repeat" description="ANK" evidence="3">
    <location>
        <begin position="87"/>
        <end position="119"/>
    </location>
</feature>
<reference evidence="4 5" key="1">
    <citation type="journal article" date="2017" name="Front. Microbiol.">
        <title>Comparative Genomic Analysis of the Class Epsilonproteobacteria and Proposed Reclassification to Epsilonbacteraeota (phyl. nov.).</title>
        <authorList>
            <person name="Waite D.W."/>
            <person name="Vanwonterghem I."/>
            <person name="Rinke C."/>
            <person name="Parks D.H."/>
            <person name="Zhang Y."/>
            <person name="Takai K."/>
            <person name="Sievert S.M."/>
            <person name="Simon J."/>
            <person name="Campbell B.J."/>
            <person name="Hanson T.E."/>
            <person name="Woyke T."/>
            <person name="Klotz M.G."/>
            <person name="Hugenholtz P."/>
        </authorList>
    </citation>
    <scope>NUCLEOTIDE SEQUENCE [LARGE SCALE GENOMIC DNA]</scope>
    <source>
        <strain evidence="4">UBA12443</strain>
    </source>
</reference>
<evidence type="ECO:0000313" key="5">
    <source>
        <dbReference type="Proteomes" id="UP000228859"/>
    </source>
</evidence>
<dbReference type="SMART" id="SM00248">
    <property type="entry name" value="ANK"/>
    <property type="match status" value="3"/>
</dbReference>
<feature type="repeat" description="ANK" evidence="3">
    <location>
        <begin position="54"/>
        <end position="86"/>
    </location>
</feature>
<dbReference type="PANTHER" id="PTHR24198">
    <property type="entry name" value="ANKYRIN REPEAT AND PROTEIN KINASE DOMAIN-CONTAINING PROTEIN"/>
    <property type="match status" value="1"/>
</dbReference>
<dbReference type="PANTHER" id="PTHR24198:SF194">
    <property type="entry name" value="INVERSIN-A"/>
    <property type="match status" value="1"/>
</dbReference>
<keyword evidence="1" id="KW-0677">Repeat</keyword>
<gene>
    <name evidence="4" type="ORF">CFH83_00215</name>
</gene>
<name>A0A2D3WE22_9BACT</name>
<evidence type="ECO:0000256" key="2">
    <source>
        <dbReference type="ARBA" id="ARBA00023043"/>
    </source>
</evidence>
<dbReference type="PROSITE" id="PS50297">
    <property type="entry name" value="ANK_REP_REGION"/>
    <property type="match status" value="2"/>
</dbReference>
<dbReference type="InterPro" id="IPR036770">
    <property type="entry name" value="Ankyrin_rpt-contain_sf"/>
</dbReference>